<name>A0A6C0DMS6_9ZZZZ</name>
<keyword evidence="1" id="KW-1133">Transmembrane helix</keyword>
<proteinExistence type="predicted"/>
<organism evidence="2">
    <name type="scientific">viral metagenome</name>
    <dbReference type="NCBI Taxonomy" id="1070528"/>
    <lineage>
        <taxon>unclassified sequences</taxon>
        <taxon>metagenomes</taxon>
        <taxon>organismal metagenomes</taxon>
    </lineage>
</organism>
<keyword evidence="1" id="KW-0812">Transmembrane</keyword>
<evidence type="ECO:0000256" key="1">
    <source>
        <dbReference type="SAM" id="Phobius"/>
    </source>
</evidence>
<feature type="transmembrane region" description="Helical" evidence="1">
    <location>
        <begin position="12"/>
        <end position="30"/>
    </location>
</feature>
<feature type="transmembrane region" description="Helical" evidence="1">
    <location>
        <begin position="64"/>
        <end position="92"/>
    </location>
</feature>
<evidence type="ECO:0000313" key="2">
    <source>
        <dbReference type="EMBL" id="QHT18196.1"/>
    </source>
</evidence>
<feature type="transmembrane region" description="Helical" evidence="1">
    <location>
        <begin position="126"/>
        <end position="144"/>
    </location>
</feature>
<protein>
    <submittedName>
        <fullName evidence="2">Uncharacterized protein</fullName>
    </submittedName>
</protein>
<feature type="transmembrane region" description="Helical" evidence="1">
    <location>
        <begin position="37"/>
        <end position="58"/>
    </location>
</feature>
<feature type="transmembrane region" description="Helical" evidence="1">
    <location>
        <begin position="164"/>
        <end position="186"/>
    </location>
</feature>
<sequence>MVLVNNSEFYEIATLFLFLISYIVSFSVLFRTETELVGFGILNFVHAGIILYIVNAFTNRVDSIFYLNAGLLLPYVSIFVAGLFYFISLILVNTTLFGLETKFMNTYGTPLHLSANYREMLDSIKTLLVVLFVLPIFIYGIVLNCKPLLDFGFLRALSQPYSSIAFYAFVMILAVVIVGLSCRQLVLANRFSKLKNKDLLK</sequence>
<keyword evidence="1" id="KW-0472">Membrane</keyword>
<reference evidence="2" key="1">
    <citation type="journal article" date="2020" name="Nature">
        <title>Giant virus diversity and host interactions through global metagenomics.</title>
        <authorList>
            <person name="Schulz F."/>
            <person name="Roux S."/>
            <person name="Paez-Espino D."/>
            <person name="Jungbluth S."/>
            <person name="Walsh D.A."/>
            <person name="Denef V.J."/>
            <person name="McMahon K.D."/>
            <person name="Konstantinidis K.T."/>
            <person name="Eloe-Fadrosh E.A."/>
            <person name="Kyrpides N.C."/>
            <person name="Woyke T."/>
        </authorList>
    </citation>
    <scope>NUCLEOTIDE SEQUENCE</scope>
    <source>
        <strain evidence="2">GVMAG-M-3300023174-3</strain>
    </source>
</reference>
<dbReference type="AlphaFoldDB" id="A0A6C0DMS6"/>
<accession>A0A6C0DMS6</accession>
<dbReference type="EMBL" id="MN739649">
    <property type="protein sequence ID" value="QHT18196.1"/>
    <property type="molecule type" value="Genomic_DNA"/>
</dbReference>